<organism evidence="1 2">
    <name type="scientific">Gossypium stocksii</name>
    <dbReference type="NCBI Taxonomy" id="47602"/>
    <lineage>
        <taxon>Eukaryota</taxon>
        <taxon>Viridiplantae</taxon>
        <taxon>Streptophyta</taxon>
        <taxon>Embryophyta</taxon>
        <taxon>Tracheophyta</taxon>
        <taxon>Spermatophyta</taxon>
        <taxon>Magnoliopsida</taxon>
        <taxon>eudicotyledons</taxon>
        <taxon>Gunneridae</taxon>
        <taxon>Pentapetalae</taxon>
        <taxon>rosids</taxon>
        <taxon>malvids</taxon>
        <taxon>Malvales</taxon>
        <taxon>Malvaceae</taxon>
        <taxon>Malvoideae</taxon>
        <taxon>Gossypium</taxon>
    </lineage>
</organism>
<dbReference type="Proteomes" id="UP000828251">
    <property type="component" value="Unassembled WGS sequence"/>
</dbReference>
<name>A0A9D4AKE8_9ROSI</name>
<evidence type="ECO:0000313" key="2">
    <source>
        <dbReference type="Proteomes" id="UP000828251"/>
    </source>
</evidence>
<protein>
    <recommendedName>
        <fullName evidence="3">Gag-pol polyprotein</fullName>
    </recommendedName>
</protein>
<sequence length="137" mass="15480">MPVNEKLCLDVKGVPTLKITYTSMIGSLLYLTASCQDLTISVGVCVRYQASPKESHVKVVKRIIKYVYNTPKLGILFTNDKSMCVVRYSDVDLVGNIDNRKSTSKDSFYLGDNLVSWYRKKHVSISLSIIETIYCNK</sequence>
<keyword evidence="2" id="KW-1185">Reference proteome</keyword>
<evidence type="ECO:0000313" key="1">
    <source>
        <dbReference type="EMBL" id="KAH1129392.1"/>
    </source>
</evidence>
<gene>
    <name evidence="1" type="ORF">J1N35_000770</name>
</gene>
<dbReference type="PANTHER" id="PTHR11439:SF484">
    <property type="entry name" value="REVERSE TRANSCRIPTASE TY1_COPIA-TYPE DOMAIN-CONTAINING PROTEIN"/>
    <property type="match status" value="1"/>
</dbReference>
<dbReference type="PANTHER" id="PTHR11439">
    <property type="entry name" value="GAG-POL-RELATED RETROTRANSPOSON"/>
    <property type="match status" value="1"/>
</dbReference>
<dbReference type="OrthoDB" id="418237at2759"/>
<comment type="caution">
    <text evidence="1">The sequence shown here is derived from an EMBL/GenBank/DDBJ whole genome shotgun (WGS) entry which is preliminary data.</text>
</comment>
<evidence type="ECO:0008006" key="3">
    <source>
        <dbReference type="Google" id="ProtNLM"/>
    </source>
</evidence>
<accession>A0A9D4AKE8</accession>
<dbReference type="EMBL" id="JAIQCV010000001">
    <property type="protein sequence ID" value="KAH1129392.1"/>
    <property type="molecule type" value="Genomic_DNA"/>
</dbReference>
<reference evidence="1 2" key="1">
    <citation type="journal article" date="2021" name="Plant Biotechnol. J.">
        <title>Multi-omics assisted identification of the key and species-specific regulatory components of drought-tolerant mechanisms in Gossypium stocksii.</title>
        <authorList>
            <person name="Yu D."/>
            <person name="Ke L."/>
            <person name="Zhang D."/>
            <person name="Wu Y."/>
            <person name="Sun Y."/>
            <person name="Mei J."/>
            <person name="Sun J."/>
            <person name="Sun Y."/>
        </authorList>
    </citation>
    <scope>NUCLEOTIDE SEQUENCE [LARGE SCALE GENOMIC DNA]</scope>
    <source>
        <strain evidence="2">cv. E1</strain>
        <tissue evidence="1">Leaf</tissue>
    </source>
</reference>
<dbReference type="AlphaFoldDB" id="A0A9D4AKE8"/>
<proteinExistence type="predicted"/>
<dbReference type="PROSITE" id="PS51257">
    <property type="entry name" value="PROKAR_LIPOPROTEIN"/>
    <property type="match status" value="1"/>
</dbReference>